<gene>
    <name evidence="1" type="ORF">Cvel_9243</name>
</gene>
<dbReference type="VEuPathDB" id="CryptoDB:Cvel_9243"/>
<dbReference type="EMBL" id="CDMZ01004252">
    <property type="protein sequence ID" value="CEM49151.1"/>
    <property type="molecule type" value="Genomic_DNA"/>
</dbReference>
<dbReference type="AlphaFoldDB" id="A0A0G4HXF6"/>
<organism evidence="1">
    <name type="scientific">Chromera velia CCMP2878</name>
    <dbReference type="NCBI Taxonomy" id="1169474"/>
    <lineage>
        <taxon>Eukaryota</taxon>
        <taxon>Sar</taxon>
        <taxon>Alveolata</taxon>
        <taxon>Colpodellida</taxon>
        <taxon>Chromeraceae</taxon>
        <taxon>Chromera</taxon>
    </lineage>
</organism>
<sequence length="196" mass="20849">MISVLKDSAVDGDLEGCDLLELVYAFIIQKKRVEALYLQQEKEGEGGKGMGGCQECTFGALEETAVTTVAGLPRVGTKWSLQVLVDGDLGTPAERPLWVQGNLSTPVSWIGYGRNVVAVPVLPGWQWDRPDAPRRVLLTGPGARPRSTSRVLWVSPLPLAAWELMGALDGGLGGASGLCAYICVELDGMLAGVSLR</sequence>
<protein>
    <submittedName>
        <fullName evidence="1">Uncharacterized protein</fullName>
    </submittedName>
</protein>
<proteinExistence type="predicted"/>
<reference evidence="1" key="1">
    <citation type="submission" date="2014-11" db="EMBL/GenBank/DDBJ databases">
        <authorList>
            <person name="Otto D Thomas"/>
            <person name="Naeem Raeece"/>
        </authorList>
    </citation>
    <scope>NUCLEOTIDE SEQUENCE</scope>
</reference>
<accession>A0A0G4HXF6</accession>
<name>A0A0G4HXF6_9ALVE</name>
<evidence type="ECO:0000313" key="1">
    <source>
        <dbReference type="EMBL" id="CEM49151.1"/>
    </source>
</evidence>